<protein>
    <submittedName>
        <fullName evidence="5">Calcium-binding protein</fullName>
    </submittedName>
</protein>
<name>A0A7M2SP74_9ACTN</name>
<keyword evidence="4" id="KW-0732">Signal</keyword>
<dbReference type="Gene3D" id="2.150.10.10">
    <property type="entry name" value="Serralysin-like metalloprotease, C-terminal"/>
    <property type="match status" value="2"/>
</dbReference>
<feature type="chain" id="PRO_5038580921" evidence="4">
    <location>
        <begin position="30"/>
        <end position="344"/>
    </location>
</feature>
<proteinExistence type="predicted"/>
<organism evidence="5 6">
    <name type="scientific">Streptomyces ferrugineus</name>
    <dbReference type="NCBI Taxonomy" id="1413221"/>
    <lineage>
        <taxon>Bacteria</taxon>
        <taxon>Bacillati</taxon>
        <taxon>Actinomycetota</taxon>
        <taxon>Actinomycetes</taxon>
        <taxon>Kitasatosporales</taxon>
        <taxon>Streptomycetaceae</taxon>
        <taxon>Streptomyces</taxon>
    </lineage>
</organism>
<dbReference type="PRINTS" id="PR00313">
    <property type="entry name" value="CABNDNGRPT"/>
</dbReference>
<comment type="subcellular location">
    <subcellularLocation>
        <location evidence="1">Secreted</location>
    </subcellularLocation>
</comment>
<dbReference type="InterPro" id="IPR001343">
    <property type="entry name" value="Hemolysn_Ca-bd"/>
</dbReference>
<dbReference type="PANTHER" id="PTHR38340">
    <property type="entry name" value="S-LAYER PROTEIN"/>
    <property type="match status" value="1"/>
</dbReference>
<feature type="compositionally biased region" description="Gly residues" evidence="3">
    <location>
        <begin position="316"/>
        <end position="328"/>
    </location>
</feature>
<keyword evidence="2" id="KW-0964">Secreted</keyword>
<accession>A0A7M2SP74</accession>
<dbReference type="PANTHER" id="PTHR38340:SF1">
    <property type="entry name" value="S-LAYER PROTEIN"/>
    <property type="match status" value="1"/>
</dbReference>
<feature type="compositionally biased region" description="Basic and acidic residues" evidence="3">
    <location>
        <begin position="280"/>
        <end position="305"/>
    </location>
</feature>
<dbReference type="AlphaFoldDB" id="A0A7M2SP74"/>
<keyword evidence="6" id="KW-1185">Reference proteome</keyword>
<evidence type="ECO:0000256" key="4">
    <source>
        <dbReference type="SAM" id="SignalP"/>
    </source>
</evidence>
<dbReference type="GO" id="GO:0005576">
    <property type="term" value="C:extracellular region"/>
    <property type="evidence" value="ECO:0007669"/>
    <property type="project" value="UniProtKB-SubCell"/>
</dbReference>
<dbReference type="GO" id="GO:0005509">
    <property type="term" value="F:calcium ion binding"/>
    <property type="evidence" value="ECO:0007669"/>
    <property type="project" value="InterPro"/>
</dbReference>
<dbReference type="EMBL" id="CP063373">
    <property type="protein sequence ID" value="QOV37809.1"/>
    <property type="molecule type" value="Genomic_DNA"/>
</dbReference>
<feature type="signal peptide" evidence="4">
    <location>
        <begin position="1"/>
        <end position="29"/>
    </location>
</feature>
<feature type="region of interest" description="Disordered" evidence="3">
    <location>
        <begin position="194"/>
        <end position="344"/>
    </location>
</feature>
<evidence type="ECO:0000256" key="3">
    <source>
        <dbReference type="SAM" id="MobiDB-lite"/>
    </source>
</evidence>
<evidence type="ECO:0000313" key="5">
    <source>
        <dbReference type="EMBL" id="QOV37809.1"/>
    </source>
</evidence>
<dbReference type="InterPro" id="IPR011049">
    <property type="entry name" value="Serralysin-like_metalloprot_C"/>
</dbReference>
<reference evidence="5 6" key="1">
    <citation type="submission" date="2020-10" db="EMBL/GenBank/DDBJ databases">
        <title>Streptomyces ferrugineus complate genome analysis.</title>
        <authorList>
            <person name="Anwar N."/>
        </authorList>
    </citation>
    <scope>NUCLEOTIDE SEQUENCE [LARGE SCALE GENOMIC DNA]</scope>
    <source>
        <strain evidence="5 6">CCTCC AA2014009</strain>
    </source>
</reference>
<evidence type="ECO:0000256" key="2">
    <source>
        <dbReference type="ARBA" id="ARBA00022525"/>
    </source>
</evidence>
<feature type="region of interest" description="Disordered" evidence="3">
    <location>
        <begin position="30"/>
        <end position="54"/>
    </location>
</feature>
<dbReference type="SUPFAM" id="SSF51120">
    <property type="entry name" value="beta-Roll"/>
    <property type="match status" value="2"/>
</dbReference>
<evidence type="ECO:0000256" key="1">
    <source>
        <dbReference type="ARBA" id="ARBA00004613"/>
    </source>
</evidence>
<dbReference type="Proteomes" id="UP000594205">
    <property type="component" value="Chromosome"/>
</dbReference>
<dbReference type="KEGG" id="sfeu:IM697_05160"/>
<dbReference type="PROSITE" id="PS00330">
    <property type="entry name" value="HEMOLYSIN_CALCIUM"/>
    <property type="match status" value="2"/>
</dbReference>
<dbReference type="InterPro" id="IPR018511">
    <property type="entry name" value="Hemolysin-typ_Ca-bd_CS"/>
</dbReference>
<dbReference type="InterPro" id="IPR050557">
    <property type="entry name" value="RTX_toxin/Mannuronan_C5-epim"/>
</dbReference>
<dbReference type="RefSeq" id="WP_194045180.1">
    <property type="nucleotide sequence ID" value="NZ_CP063373.1"/>
</dbReference>
<evidence type="ECO:0000313" key="6">
    <source>
        <dbReference type="Proteomes" id="UP000594205"/>
    </source>
</evidence>
<dbReference type="Pfam" id="PF00353">
    <property type="entry name" value="HemolysinCabind"/>
    <property type="match status" value="4"/>
</dbReference>
<sequence length="344" mass="35390">MPHRFAGLRTRRAASVLVLALGTALVLPAALGTGRGDPGPPATVGSKEPVEDPTAPVTRLSYRAAPGQNNRVTVTESAADYDDITYVIDDVVPIDPGNGCAYLSDVDHTKVSCKVKIEEMATDPYNTLFVELGDGEDTASGRRVGESTMGYTVFSFGSGDDTWAGTSNEVMTVYGGPGDDKLTAIRGVHVDGNAGDDTIHAGEGTSALGGPGDDTIHAEGDGASASGGPGDDVLRGREGDQVLSGEQGDDSIHGGPGDDLLSGNEGNDVLYGDDGDDLMWGERKVGDGFELSRDEKLGKKRDDKLYGGPGTDELYGGPGPDGLYGGPGTDRLDGGTSPNTVVQD</sequence>
<gene>
    <name evidence="5" type="ORF">IM697_05160</name>
</gene>